<sequence length="297" mass="30293">MKRALQRGFTLIELLVVITIIAIIASLAVPTYNLITVKANQMKGSSNCRQIIGLLLTYAADNNGLYPDSVTNPVTGSVPLTSNDAFRALVQEGLVQDETIFGCPGSRFMPDKNIGIAPTFDQALIAGENHWAMTQGQSNTTSSIMPIVFENPAAAGWPPQWNCDAAGKPVAGRAWPGGTIIIGKNDASVETVKLMSQQGASVGPRLLGSGMDMFTMASPNQPQQILNIVQAGTGSYSEIPGAAPGGYPQAPGYGAPAGGGLPALPGAAPTGGLPAMPGAPPAAPGGALPALPGAPQQ</sequence>
<accession>A0A1T4WZC1</accession>
<evidence type="ECO:0000313" key="4">
    <source>
        <dbReference type="Proteomes" id="UP000190774"/>
    </source>
</evidence>
<feature type="transmembrane region" description="Helical" evidence="2">
    <location>
        <begin position="12"/>
        <end position="35"/>
    </location>
</feature>
<dbReference type="EMBL" id="FUYE01000002">
    <property type="protein sequence ID" value="SKA81941.1"/>
    <property type="molecule type" value="Genomic_DNA"/>
</dbReference>
<feature type="compositionally biased region" description="Low complexity" evidence="1">
    <location>
        <begin position="262"/>
        <end position="276"/>
    </location>
</feature>
<reference evidence="4" key="1">
    <citation type="submission" date="2017-02" db="EMBL/GenBank/DDBJ databases">
        <authorList>
            <person name="Varghese N."/>
            <person name="Submissions S."/>
        </authorList>
    </citation>
    <scope>NUCLEOTIDE SEQUENCE [LARGE SCALE GENOMIC DNA]</scope>
    <source>
        <strain evidence="4">ATCC 700200</strain>
    </source>
</reference>
<keyword evidence="2" id="KW-1133">Transmembrane helix</keyword>
<organism evidence="3 4">
    <name type="scientific">Prosthecobacter debontii</name>
    <dbReference type="NCBI Taxonomy" id="48467"/>
    <lineage>
        <taxon>Bacteria</taxon>
        <taxon>Pseudomonadati</taxon>
        <taxon>Verrucomicrobiota</taxon>
        <taxon>Verrucomicrobiia</taxon>
        <taxon>Verrucomicrobiales</taxon>
        <taxon>Verrucomicrobiaceae</taxon>
        <taxon>Prosthecobacter</taxon>
    </lineage>
</organism>
<dbReference type="InterPro" id="IPR045584">
    <property type="entry name" value="Pilin-like"/>
</dbReference>
<gene>
    <name evidence="3" type="ORF">SAMN02745166_00838</name>
</gene>
<protein>
    <submittedName>
        <fullName evidence="3">Prepilin-type N-terminal cleavage/methylation domain-containing protein</fullName>
    </submittedName>
</protein>
<dbReference type="SUPFAM" id="SSF54523">
    <property type="entry name" value="Pili subunits"/>
    <property type="match status" value="1"/>
</dbReference>
<dbReference type="AlphaFoldDB" id="A0A1T4WZC1"/>
<dbReference type="STRING" id="48467.SAMN02745166_00838"/>
<keyword evidence="2" id="KW-0812">Transmembrane</keyword>
<dbReference type="PROSITE" id="PS00409">
    <property type="entry name" value="PROKAR_NTER_METHYL"/>
    <property type="match status" value="1"/>
</dbReference>
<feature type="region of interest" description="Disordered" evidence="1">
    <location>
        <begin position="252"/>
        <end position="297"/>
    </location>
</feature>
<dbReference type="InterPro" id="IPR012902">
    <property type="entry name" value="N_methyl_site"/>
</dbReference>
<dbReference type="RefSeq" id="WP_078812034.1">
    <property type="nucleotide sequence ID" value="NZ_FUYE01000002.1"/>
</dbReference>
<dbReference type="NCBIfam" id="TIGR02532">
    <property type="entry name" value="IV_pilin_GFxxxE"/>
    <property type="match status" value="1"/>
</dbReference>
<dbReference type="Gene3D" id="3.30.700.10">
    <property type="entry name" value="Glycoprotein, Type 4 Pilin"/>
    <property type="match status" value="1"/>
</dbReference>
<evidence type="ECO:0000256" key="1">
    <source>
        <dbReference type="SAM" id="MobiDB-lite"/>
    </source>
</evidence>
<evidence type="ECO:0000256" key="2">
    <source>
        <dbReference type="SAM" id="Phobius"/>
    </source>
</evidence>
<keyword evidence="2" id="KW-0472">Membrane</keyword>
<dbReference type="Pfam" id="PF07963">
    <property type="entry name" value="N_methyl"/>
    <property type="match status" value="1"/>
</dbReference>
<dbReference type="Proteomes" id="UP000190774">
    <property type="component" value="Unassembled WGS sequence"/>
</dbReference>
<dbReference type="PANTHER" id="PTHR30093">
    <property type="entry name" value="GENERAL SECRETION PATHWAY PROTEIN G"/>
    <property type="match status" value="1"/>
</dbReference>
<proteinExistence type="predicted"/>
<keyword evidence="4" id="KW-1185">Reference proteome</keyword>
<name>A0A1T4WZC1_9BACT</name>
<feature type="compositionally biased region" description="Low complexity" evidence="1">
    <location>
        <begin position="284"/>
        <end position="297"/>
    </location>
</feature>
<evidence type="ECO:0000313" key="3">
    <source>
        <dbReference type="EMBL" id="SKA81941.1"/>
    </source>
</evidence>